<dbReference type="Pfam" id="PF00557">
    <property type="entry name" value="Peptidase_M24"/>
    <property type="match status" value="1"/>
</dbReference>
<feature type="domain" description="Creatinase N-terminal" evidence="3">
    <location>
        <begin position="24"/>
        <end position="154"/>
    </location>
</feature>
<dbReference type="Gene3D" id="3.40.350.10">
    <property type="entry name" value="Creatinase/prolidase N-terminal domain"/>
    <property type="match status" value="1"/>
</dbReference>
<evidence type="ECO:0000313" key="4">
    <source>
        <dbReference type="EMBL" id="GIL26254.1"/>
    </source>
</evidence>
<dbReference type="Pfam" id="PF01321">
    <property type="entry name" value="Creatinase_N"/>
    <property type="match status" value="1"/>
</dbReference>
<dbReference type="SUPFAM" id="SSF55920">
    <property type="entry name" value="Creatinase/aminopeptidase"/>
    <property type="match status" value="1"/>
</dbReference>
<dbReference type="EMBL" id="BOPO01000020">
    <property type="protein sequence ID" value="GIL26254.1"/>
    <property type="molecule type" value="Genomic_DNA"/>
</dbReference>
<protein>
    <submittedName>
        <fullName evidence="4">Dipeptidase</fullName>
    </submittedName>
</protein>
<reference evidence="5" key="1">
    <citation type="journal article" date="2021" name="Int. J. Syst. Evol. Microbiol.">
        <title>Actinocatenispora comari sp. nov., an endophytic actinomycete isolated from aerial parts of Comarum salesowianum.</title>
        <authorList>
            <person name="Oyunbileg N."/>
            <person name="Iizaka Y."/>
            <person name="Hamada M."/>
            <person name="Davaapurev B.O."/>
            <person name="Fukumoto A."/>
            <person name="Tsetseg B."/>
            <person name="Kato F."/>
            <person name="Tamura T."/>
            <person name="Batkhuu J."/>
            <person name="Anzai Y."/>
        </authorList>
    </citation>
    <scope>NUCLEOTIDE SEQUENCE [LARGE SCALE GENOMIC DNA]</scope>
    <source>
        <strain evidence="5">NUM-2625</strain>
    </source>
</reference>
<dbReference type="InterPro" id="IPR036005">
    <property type="entry name" value="Creatinase/aminopeptidase-like"/>
</dbReference>
<accession>A0A8J4A9R5</accession>
<evidence type="ECO:0000259" key="3">
    <source>
        <dbReference type="Pfam" id="PF01321"/>
    </source>
</evidence>
<sequence length="380" mass="40673">MLMADARESTANEHDDLADPYRPRRERALAAALHAGFAGLIATPGPDLAYLTGYTPTTASERFTALLLTPDIEPTLVVPTLERPDAERVGAAPRYADWRDETDPYEVVAALLGRTGRYAVSDAAWALHLLALQDTIPTVGYTAMTVALPMLRAVKDAAERSRLAAAGAAADAVYERIVETTFAGSRERDVAAALAAMLREHGHEQVDFTIVASGPHSANPHHDPGDRIIETGDTVVLDFGGLRDGYGSDTTRTVHVGEPAAQVREVHELVRTAQQAAFDAVAPGVPGAEVDAVAREVITSAGYGEHFIHRTGHGIGLTTHEPPYLVAGERQALAPGMCFSLEPGVYLPGRFGVRIEDIVLVTDTGAVRLNNTPHHLRIVR</sequence>
<gene>
    <name evidence="4" type="ORF">NUM_15080</name>
</gene>
<dbReference type="InterPro" id="IPR029149">
    <property type="entry name" value="Creatin/AminoP/Spt16_N"/>
</dbReference>
<dbReference type="PANTHER" id="PTHR46112">
    <property type="entry name" value="AMINOPEPTIDASE"/>
    <property type="match status" value="1"/>
</dbReference>
<dbReference type="InterPro" id="IPR050659">
    <property type="entry name" value="Peptidase_M24B"/>
</dbReference>
<dbReference type="PANTHER" id="PTHR46112:SF3">
    <property type="entry name" value="AMINOPEPTIDASE YPDF"/>
    <property type="match status" value="1"/>
</dbReference>
<dbReference type="SUPFAM" id="SSF53092">
    <property type="entry name" value="Creatinase/prolidase N-terminal domain"/>
    <property type="match status" value="1"/>
</dbReference>
<dbReference type="CDD" id="cd01092">
    <property type="entry name" value="APP-like"/>
    <property type="match status" value="1"/>
</dbReference>
<keyword evidence="5" id="KW-1185">Reference proteome</keyword>
<proteinExistence type="predicted"/>
<comment type="caution">
    <text evidence="4">The sequence shown here is derived from an EMBL/GenBank/DDBJ whole genome shotgun (WGS) entry which is preliminary data.</text>
</comment>
<organism evidence="4 5">
    <name type="scientific">Actinocatenispora comari</name>
    <dbReference type="NCBI Taxonomy" id="2807577"/>
    <lineage>
        <taxon>Bacteria</taxon>
        <taxon>Bacillati</taxon>
        <taxon>Actinomycetota</taxon>
        <taxon>Actinomycetes</taxon>
        <taxon>Micromonosporales</taxon>
        <taxon>Micromonosporaceae</taxon>
        <taxon>Actinocatenispora</taxon>
    </lineage>
</organism>
<dbReference type="InterPro" id="IPR000994">
    <property type="entry name" value="Pept_M24"/>
</dbReference>
<evidence type="ECO:0000259" key="2">
    <source>
        <dbReference type="Pfam" id="PF00557"/>
    </source>
</evidence>
<dbReference type="Proteomes" id="UP000614996">
    <property type="component" value="Unassembled WGS sequence"/>
</dbReference>
<dbReference type="Gene3D" id="3.90.230.10">
    <property type="entry name" value="Creatinase/methionine aminopeptidase superfamily"/>
    <property type="match status" value="1"/>
</dbReference>
<name>A0A8J4A9R5_9ACTN</name>
<evidence type="ECO:0000256" key="1">
    <source>
        <dbReference type="SAM" id="MobiDB-lite"/>
    </source>
</evidence>
<feature type="region of interest" description="Disordered" evidence="1">
    <location>
        <begin position="1"/>
        <end position="21"/>
    </location>
</feature>
<evidence type="ECO:0000313" key="5">
    <source>
        <dbReference type="Proteomes" id="UP000614996"/>
    </source>
</evidence>
<dbReference type="AlphaFoldDB" id="A0A8J4A9R5"/>
<dbReference type="InterPro" id="IPR000587">
    <property type="entry name" value="Creatinase_N"/>
</dbReference>
<feature type="domain" description="Peptidase M24" evidence="2">
    <location>
        <begin position="163"/>
        <end position="363"/>
    </location>
</feature>